<protein>
    <submittedName>
        <fullName evidence="4">Uncharacterized protein</fullName>
    </submittedName>
</protein>
<dbReference type="Proteomes" id="UP001171165">
    <property type="component" value="Unassembled WGS sequence"/>
</dbReference>
<dbReference type="EMBL" id="ABKSPD020000020">
    <property type="protein sequence ID" value="EKW9777902.1"/>
    <property type="molecule type" value="Genomic_DNA"/>
</dbReference>
<evidence type="ECO:0000313" key="5">
    <source>
        <dbReference type="Proteomes" id="UP000251485"/>
    </source>
</evidence>
<accession>A0A379FFJ0</accession>
<evidence type="ECO:0000313" key="1">
    <source>
        <dbReference type="EMBL" id="EKW9777902.1"/>
    </source>
</evidence>
<evidence type="ECO:0000313" key="4">
    <source>
        <dbReference type="EMBL" id="SUC18384.1"/>
    </source>
</evidence>
<gene>
    <name evidence="2" type="ORF">I3679_009710</name>
    <name evidence="3" type="ORF">NCTC10975_00939</name>
    <name evidence="4" type="ORF">NCTC11938_00710</name>
    <name evidence="1" type="ORF">PW210_003782</name>
</gene>
<dbReference type="Proteomes" id="UP000251485">
    <property type="component" value="Unassembled WGS sequence"/>
</dbReference>
<sequence length="56" mass="6356">MNKVVYKVSGLWNETSFVNLFIATNEKEVLSAIILWAQFSGAKVDDLSIEYYSSVH</sequence>
<evidence type="ECO:0000313" key="2">
    <source>
        <dbReference type="EMBL" id="MEY2344290.1"/>
    </source>
</evidence>
<reference evidence="1" key="3">
    <citation type="submission" date="2023-06" db="EMBL/GenBank/DDBJ databases">
        <authorList>
            <consortium name="Clinical and Environmental Microbiology Branch: Whole genome sequencing antimicrobial resistance pathogens in the healthcare setting"/>
        </authorList>
    </citation>
    <scope>NUCLEOTIDE SEQUENCE</scope>
    <source>
        <strain evidence="1">Microbial</strain>
    </source>
</reference>
<dbReference type="Proteomes" id="UP000254191">
    <property type="component" value="Unassembled WGS sequence"/>
</dbReference>
<name>A0A379FFJ0_PROMI</name>
<dbReference type="EMBL" id="UGTS01000004">
    <property type="protein sequence ID" value="SUC18384.1"/>
    <property type="molecule type" value="Genomic_DNA"/>
</dbReference>
<evidence type="ECO:0000313" key="6">
    <source>
        <dbReference type="Proteomes" id="UP000254191"/>
    </source>
</evidence>
<evidence type="ECO:0000313" key="3">
    <source>
        <dbReference type="EMBL" id="SPY94594.1"/>
    </source>
</evidence>
<dbReference type="GeneID" id="55371943"/>
<dbReference type="AlphaFoldDB" id="A0A379FFJ0"/>
<dbReference type="RefSeq" id="WP_004242531.1">
    <property type="nucleotide sequence ID" value="NZ_ABFCQN020000079.1"/>
</dbReference>
<dbReference type="EMBL" id="UAUE01000003">
    <property type="protein sequence ID" value="SPY94594.1"/>
    <property type="molecule type" value="Genomic_DNA"/>
</dbReference>
<proteinExistence type="predicted"/>
<dbReference type="EMBL" id="JADQCH020000001">
    <property type="protein sequence ID" value="MEY2344290.1"/>
    <property type="molecule type" value="Genomic_DNA"/>
</dbReference>
<reference evidence="2" key="2">
    <citation type="submission" date="2021-05" db="EMBL/GenBank/DDBJ databases">
        <title>First report of NDM-5 and VEB-6 producing Proteus mirabilis isolated from blood of a sepsis patient in Kolkata, India.</title>
        <authorList>
            <person name="Halder G."/>
            <person name="Chaudhuri B."/>
            <person name="Dutta S."/>
        </authorList>
    </citation>
    <scope>NUCLEOTIDE SEQUENCE [LARGE SCALE GENOMIC DNA]</scope>
    <source>
        <strain evidence="2">7049</strain>
    </source>
</reference>
<reference evidence="5 6" key="1">
    <citation type="submission" date="2018-06" db="EMBL/GenBank/DDBJ databases">
        <authorList>
            <consortium name="Pathogen Informatics"/>
            <person name="Doyle S."/>
        </authorList>
    </citation>
    <scope>NUCLEOTIDE SEQUENCE [LARGE SCALE GENOMIC DNA]</scope>
    <source>
        <strain evidence="3 5">NCTC10975</strain>
        <strain evidence="4 6">NCTC11938</strain>
    </source>
</reference>
<organism evidence="4 6">
    <name type="scientific">Proteus mirabilis</name>
    <dbReference type="NCBI Taxonomy" id="584"/>
    <lineage>
        <taxon>Bacteria</taxon>
        <taxon>Pseudomonadati</taxon>
        <taxon>Pseudomonadota</taxon>
        <taxon>Gammaproteobacteria</taxon>
        <taxon>Enterobacterales</taxon>
        <taxon>Morganellaceae</taxon>
        <taxon>Proteus</taxon>
    </lineage>
</organism>